<reference evidence="4 5" key="1">
    <citation type="submission" date="2019-04" db="EMBL/GenBank/DDBJ databases">
        <authorList>
            <person name="Van Vliet M D."/>
        </authorList>
    </citation>
    <scope>NUCLEOTIDE SEQUENCE [LARGE SCALE GENOMIC DNA]</scope>
    <source>
        <strain evidence="4 5">F1</strain>
    </source>
</reference>
<dbReference type="SUPFAM" id="SSF53613">
    <property type="entry name" value="Ribokinase-like"/>
    <property type="match status" value="1"/>
</dbReference>
<dbReference type="Proteomes" id="UP000366872">
    <property type="component" value="Unassembled WGS sequence"/>
</dbReference>
<keyword evidence="4" id="KW-0413">Isomerase</keyword>
<dbReference type="Pfam" id="PF00294">
    <property type="entry name" value="PfkB"/>
    <property type="match status" value="1"/>
</dbReference>
<dbReference type="InterPro" id="IPR029056">
    <property type="entry name" value="Ribokinase-like"/>
</dbReference>
<gene>
    <name evidence="4" type="primary">rbsK</name>
    <name evidence="4" type="synonym">rbiA</name>
    <name evidence="4" type="ORF">PDESU_05996</name>
</gene>
<protein>
    <submittedName>
        <fullName evidence="4">Bifunctional ribokinase/ribose-5-phosphate isomerase A</fullName>
    </submittedName>
</protein>
<evidence type="ECO:0000256" key="2">
    <source>
        <dbReference type="ARBA" id="ARBA00022777"/>
    </source>
</evidence>
<feature type="domain" description="Carbohydrate kinase PfkB" evidence="3">
    <location>
        <begin position="28"/>
        <end position="271"/>
    </location>
</feature>
<dbReference type="InterPro" id="IPR002173">
    <property type="entry name" value="Carboh/pur_kinase_PfkB_CS"/>
</dbReference>
<accession>A0A6C2UBC9</accession>
<dbReference type="AlphaFoldDB" id="A0A6C2UBC9"/>
<evidence type="ECO:0000313" key="5">
    <source>
        <dbReference type="Proteomes" id="UP000366872"/>
    </source>
</evidence>
<dbReference type="PROSITE" id="PS00584">
    <property type="entry name" value="PFKB_KINASES_2"/>
    <property type="match status" value="1"/>
</dbReference>
<evidence type="ECO:0000259" key="3">
    <source>
        <dbReference type="Pfam" id="PF00294"/>
    </source>
</evidence>
<dbReference type="EMBL" id="CAAHFG010000004">
    <property type="protein sequence ID" value="VGO17400.1"/>
    <property type="molecule type" value="Genomic_DNA"/>
</dbReference>
<keyword evidence="2 4" id="KW-0418">Kinase</keyword>
<organism evidence="4 5">
    <name type="scientific">Pontiella desulfatans</name>
    <dbReference type="NCBI Taxonomy" id="2750659"/>
    <lineage>
        <taxon>Bacteria</taxon>
        <taxon>Pseudomonadati</taxon>
        <taxon>Kiritimatiellota</taxon>
        <taxon>Kiritimatiellia</taxon>
        <taxon>Kiritimatiellales</taxon>
        <taxon>Pontiellaceae</taxon>
        <taxon>Pontiella</taxon>
    </lineage>
</organism>
<dbReference type="PANTHER" id="PTHR10584">
    <property type="entry name" value="SUGAR KINASE"/>
    <property type="match status" value="1"/>
</dbReference>
<evidence type="ECO:0000256" key="1">
    <source>
        <dbReference type="ARBA" id="ARBA00022679"/>
    </source>
</evidence>
<dbReference type="GO" id="GO:0016853">
    <property type="term" value="F:isomerase activity"/>
    <property type="evidence" value="ECO:0007669"/>
    <property type="project" value="UniProtKB-KW"/>
</dbReference>
<evidence type="ECO:0000313" key="4">
    <source>
        <dbReference type="EMBL" id="VGO17400.1"/>
    </source>
</evidence>
<dbReference type="Gene3D" id="3.40.1190.20">
    <property type="match status" value="1"/>
</dbReference>
<name>A0A6C2UBC9_PONDE</name>
<proteinExistence type="predicted"/>
<dbReference type="GO" id="GO:0016301">
    <property type="term" value="F:kinase activity"/>
    <property type="evidence" value="ECO:0007669"/>
    <property type="project" value="UniProtKB-KW"/>
</dbReference>
<dbReference type="RefSeq" id="WP_136082876.1">
    <property type="nucleotide sequence ID" value="NZ_CAAHFG010000004.1"/>
</dbReference>
<dbReference type="InterPro" id="IPR011611">
    <property type="entry name" value="PfkB_dom"/>
</dbReference>
<keyword evidence="1" id="KW-0808">Transferase</keyword>
<sequence>MTKPVVDLTIVGSIGIDTIETPTEKQEEILGGSVSYACAAASFFSHTGMVGVVGTDFPQEFRDTWSNMSIDLEGLQTVEGKTFRWGGAYHENMDNRDTLFTDLGVFESFSPELPEDYKEAPYLFLGNIHPALQLHVLEQTRDPKFVLIDTMDLWINIAKDDLAKVISRCNMLTLNESEAQLYTGEHSLTQAAKLLLELGPEYVLIKKGGNGSMLFTKQDIFLLHAYPLDTFKDPTGAGDTFAGGLMGALAASGKTDKKAIREAMVYGSIVASFGVEEFSLERLKQLDRDEIEIRVAEFKEMCRI</sequence>
<keyword evidence="5" id="KW-1185">Reference proteome</keyword>
<dbReference type="GO" id="GO:0005829">
    <property type="term" value="C:cytosol"/>
    <property type="evidence" value="ECO:0007669"/>
    <property type="project" value="TreeGrafter"/>
</dbReference>
<dbReference type="PANTHER" id="PTHR10584:SF166">
    <property type="entry name" value="RIBOKINASE"/>
    <property type="match status" value="1"/>
</dbReference>